<keyword evidence="5 16" id="KW-0479">Metal-binding</keyword>
<evidence type="ECO:0000256" key="18">
    <source>
        <dbReference type="SAM" id="Phobius"/>
    </source>
</evidence>
<dbReference type="PRINTS" id="PR00463">
    <property type="entry name" value="EP450I"/>
</dbReference>
<dbReference type="GO" id="GO:0020037">
    <property type="term" value="F:heme binding"/>
    <property type="evidence" value="ECO:0007669"/>
    <property type="project" value="InterPro"/>
</dbReference>
<keyword evidence="18" id="KW-1133">Transmembrane helix</keyword>
<dbReference type="OrthoDB" id="1470350at2759"/>
<keyword evidence="4 16" id="KW-0349">Heme</keyword>
<dbReference type="PRINTS" id="PR00385">
    <property type="entry name" value="P450"/>
</dbReference>
<evidence type="ECO:0000256" key="17">
    <source>
        <dbReference type="RuleBase" id="RU000461"/>
    </source>
</evidence>
<evidence type="ECO:0000256" key="7">
    <source>
        <dbReference type="ARBA" id="ARBA00023004"/>
    </source>
</evidence>
<evidence type="ECO:0000256" key="12">
    <source>
        <dbReference type="ARBA" id="ARBA00066552"/>
    </source>
</evidence>
<comment type="cofactor">
    <cofactor evidence="1 16">
        <name>heme</name>
        <dbReference type="ChEBI" id="CHEBI:30413"/>
    </cofactor>
</comment>
<feature type="binding site" description="axial binding residue" evidence="16">
    <location>
        <position position="450"/>
    </location>
    <ligand>
        <name>heme</name>
        <dbReference type="ChEBI" id="CHEBI:30413"/>
    </ligand>
    <ligandPart>
        <name>Fe</name>
        <dbReference type="ChEBI" id="CHEBI:18248"/>
    </ligandPart>
</feature>
<keyword evidence="18" id="KW-0812">Transmembrane</keyword>
<dbReference type="Gene3D" id="1.10.630.10">
    <property type="entry name" value="Cytochrome P450"/>
    <property type="match status" value="1"/>
</dbReference>
<dbReference type="InterPro" id="IPR001128">
    <property type="entry name" value="Cyt_P450"/>
</dbReference>
<evidence type="ECO:0000256" key="15">
    <source>
        <dbReference type="ARBA" id="ARBA00082391"/>
    </source>
</evidence>
<dbReference type="Proteomes" id="UP000250140">
    <property type="component" value="Unassembled WGS sequence"/>
</dbReference>
<dbReference type="PROSITE" id="PS00086">
    <property type="entry name" value="CYTOCHROME_P450"/>
    <property type="match status" value="1"/>
</dbReference>
<dbReference type="EMBL" id="KV749724">
    <property type="protein sequence ID" value="OCL08046.1"/>
    <property type="molecule type" value="Genomic_DNA"/>
</dbReference>
<evidence type="ECO:0000256" key="6">
    <source>
        <dbReference type="ARBA" id="ARBA00023002"/>
    </source>
</evidence>
<evidence type="ECO:0000313" key="19">
    <source>
        <dbReference type="EMBL" id="OCL08046.1"/>
    </source>
</evidence>
<evidence type="ECO:0000256" key="4">
    <source>
        <dbReference type="ARBA" id="ARBA00022617"/>
    </source>
</evidence>
<dbReference type="PANTHER" id="PTHR24305">
    <property type="entry name" value="CYTOCHROME P450"/>
    <property type="match status" value="1"/>
</dbReference>
<dbReference type="FunFam" id="1.10.630.10:FF:000053">
    <property type="entry name" value="Cytochrome P450 benzoate 4-monooxygenase"/>
    <property type="match status" value="1"/>
</dbReference>
<dbReference type="Pfam" id="PF00067">
    <property type="entry name" value="p450"/>
    <property type="match status" value="1"/>
</dbReference>
<keyword evidence="7 16" id="KW-0408">Iron</keyword>
<feature type="transmembrane region" description="Helical" evidence="18">
    <location>
        <begin position="6"/>
        <end position="22"/>
    </location>
</feature>
<evidence type="ECO:0000256" key="13">
    <source>
        <dbReference type="ARBA" id="ARBA00072826"/>
    </source>
</evidence>
<dbReference type="GO" id="GO:0005506">
    <property type="term" value="F:iron ion binding"/>
    <property type="evidence" value="ECO:0007669"/>
    <property type="project" value="InterPro"/>
</dbReference>
<comment type="catalytic activity">
    <reaction evidence="11">
        <text>benzoate + reduced [NADPH--hemoprotein reductase] + O2 = 4-hydroxybenzoate + oxidized [NADPH--hemoprotein reductase] + H2O + H(+)</text>
        <dbReference type="Rhea" id="RHEA:18033"/>
        <dbReference type="Rhea" id="RHEA-COMP:11964"/>
        <dbReference type="Rhea" id="RHEA-COMP:11965"/>
        <dbReference type="ChEBI" id="CHEBI:15377"/>
        <dbReference type="ChEBI" id="CHEBI:15378"/>
        <dbReference type="ChEBI" id="CHEBI:15379"/>
        <dbReference type="ChEBI" id="CHEBI:16150"/>
        <dbReference type="ChEBI" id="CHEBI:17879"/>
        <dbReference type="ChEBI" id="CHEBI:57618"/>
        <dbReference type="ChEBI" id="CHEBI:58210"/>
        <dbReference type="EC" id="1.14.14.92"/>
    </reaction>
</comment>
<reference evidence="19 20" key="1">
    <citation type="journal article" date="2016" name="Nat. Commun.">
        <title>Ectomycorrhizal ecology is imprinted in the genome of the dominant symbiotic fungus Cenococcum geophilum.</title>
        <authorList>
            <consortium name="DOE Joint Genome Institute"/>
            <person name="Peter M."/>
            <person name="Kohler A."/>
            <person name="Ohm R.A."/>
            <person name="Kuo A."/>
            <person name="Krutzmann J."/>
            <person name="Morin E."/>
            <person name="Arend M."/>
            <person name="Barry K.W."/>
            <person name="Binder M."/>
            <person name="Choi C."/>
            <person name="Clum A."/>
            <person name="Copeland A."/>
            <person name="Grisel N."/>
            <person name="Haridas S."/>
            <person name="Kipfer T."/>
            <person name="LaButti K."/>
            <person name="Lindquist E."/>
            <person name="Lipzen A."/>
            <person name="Maire R."/>
            <person name="Meier B."/>
            <person name="Mihaltcheva S."/>
            <person name="Molinier V."/>
            <person name="Murat C."/>
            <person name="Poggeler S."/>
            <person name="Quandt C.A."/>
            <person name="Sperisen C."/>
            <person name="Tritt A."/>
            <person name="Tisserant E."/>
            <person name="Crous P.W."/>
            <person name="Henrissat B."/>
            <person name="Nehls U."/>
            <person name="Egli S."/>
            <person name="Spatafora J.W."/>
            <person name="Grigoriev I.V."/>
            <person name="Martin F.M."/>
        </authorList>
    </citation>
    <scope>NUCLEOTIDE SEQUENCE [LARGE SCALE GENOMIC DNA]</scope>
    <source>
        <strain evidence="19 20">CBS 207.34</strain>
    </source>
</reference>
<dbReference type="InterPro" id="IPR050121">
    <property type="entry name" value="Cytochrome_P450_monoxygenase"/>
</dbReference>
<keyword evidence="10" id="KW-0325">Glycoprotein</keyword>
<gene>
    <name evidence="19" type="ORF">AOQ84DRAFT_293937</name>
</gene>
<evidence type="ECO:0000256" key="10">
    <source>
        <dbReference type="ARBA" id="ARBA00023180"/>
    </source>
</evidence>
<keyword evidence="6 17" id="KW-0560">Oxidoreductase</keyword>
<accession>A0A8E2F079</accession>
<keyword evidence="20" id="KW-1185">Reference proteome</keyword>
<dbReference type="InterPro" id="IPR036396">
    <property type="entry name" value="Cyt_P450_sf"/>
</dbReference>
<dbReference type="PANTHER" id="PTHR24305:SF29">
    <property type="entry name" value="BENZOATE-PARA-HYDROXYLASE"/>
    <property type="match status" value="1"/>
</dbReference>
<evidence type="ECO:0000256" key="2">
    <source>
        <dbReference type="ARBA" id="ARBA00004370"/>
    </source>
</evidence>
<dbReference type="InterPro" id="IPR017972">
    <property type="entry name" value="Cyt_P450_CS"/>
</dbReference>
<dbReference type="GO" id="GO:0016020">
    <property type="term" value="C:membrane"/>
    <property type="evidence" value="ECO:0007669"/>
    <property type="project" value="UniProtKB-SubCell"/>
</dbReference>
<evidence type="ECO:0000256" key="11">
    <source>
        <dbReference type="ARBA" id="ARBA00050706"/>
    </source>
</evidence>
<comment type="subcellular location">
    <subcellularLocation>
        <location evidence="2">Membrane</location>
    </subcellularLocation>
</comment>
<evidence type="ECO:0000256" key="16">
    <source>
        <dbReference type="PIRSR" id="PIRSR602401-1"/>
    </source>
</evidence>
<dbReference type="InterPro" id="IPR002401">
    <property type="entry name" value="Cyt_P450_E_grp-I"/>
</dbReference>
<dbReference type="AlphaFoldDB" id="A0A8E2F079"/>
<evidence type="ECO:0000256" key="5">
    <source>
        <dbReference type="ARBA" id="ARBA00022723"/>
    </source>
</evidence>
<evidence type="ECO:0000256" key="3">
    <source>
        <dbReference type="ARBA" id="ARBA00010617"/>
    </source>
</evidence>
<sequence length="502" mass="56575">MFLSFFFTPYALLALPVLYYLLPYLRNWSIRDIPAPFPAAWSNLWLLYQCRKGIRFLAVDEAHKKYGTLVRIQPNHISVADAEAIPVIYGHGNGFLKSEYYDAFVSIQRGLFNTRDRVEHTRKRKTVSHTFSAKSIGQFEQYMHHNLEELVSQWDRMAAAAKGDYQQMDALHWFNYLAFDIIGDLAFGAPFGMLPRGQDVAEVRLTPDAPPTFAPAIEVLNRRGEVSGAIGCLPQLKPYAKYLPDPFFSNGMKAIENLAGIAVARVNARLANPKTDRVDLLARLMEGRDEKGEKLGREELTAEALTQLIAGSDTTSNTSCALLFHCLRHPEVITKLQKELDEAIPNVETVPTSSMVKDLPYLDAVIKETMRIHSTSSLGLPRQIPPGPGITINDRYFPPGTVLSVPAYTIHHSTAIWGPDADDFRPERWATATEKQRAAFIPFSYGPRACVGRNVAEMELALIVSTVFRRYEFELRQGEMETREGFLRKPLGLLVGMRRREA</sequence>
<proteinExistence type="inferred from homology"/>
<name>A0A8E2F079_9PEZI</name>
<dbReference type="EC" id="1.14.14.92" evidence="12"/>
<evidence type="ECO:0000313" key="20">
    <source>
        <dbReference type="Proteomes" id="UP000250140"/>
    </source>
</evidence>
<evidence type="ECO:0000256" key="1">
    <source>
        <dbReference type="ARBA" id="ARBA00001971"/>
    </source>
</evidence>
<dbReference type="SUPFAM" id="SSF48264">
    <property type="entry name" value="Cytochrome P450"/>
    <property type="match status" value="1"/>
</dbReference>
<dbReference type="GO" id="GO:0018664">
    <property type="term" value="F:benzoate 4-monooxygenase activity"/>
    <property type="evidence" value="ECO:0007669"/>
    <property type="project" value="UniProtKB-EC"/>
</dbReference>
<keyword evidence="9 18" id="KW-0472">Membrane</keyword>
<evidence type="ECO:0000256" key="14">
    <source>
        <dbReference type="ARBA" id="ARBA00081895"/>
    </source>
</evidence>
<comment type="similarity">
    <text evidence="3 17">Belongs to the cytochrome P450 family.</text>
</comment>
<evidence type="ECO:0000256" key="9">
    <source>
        <dbReference type="ARBA" id="ARBA00023136"/>
    </source>
</evidence>
<keyword evidence="8 17" id="KW-0503">Monooxygenase</keyword>
<evidence type="ECO:0000256" key="8">
    <source>
        <dbReference type="ARBA" id="ARBA00023033"/>
    </source>
</evidence>
<dbReference type="CDD" id="cd11061">
    <property type="entry name" value="CYP67-like"/>
    <property type="match status" value="1"/>
</dbReference>
<organism evidence="19 20">
    <name type="scientific">Glonium stellatum</name>
    <dbReference type="NCBI Taxonomy" id="574774"/>
    <lineage>
        <taxon>Eukaryota</taxon>
        <taxon>Fungi</taxon>
        <taxon>Dikarya</taxon>
        <taxon>Ascomycota</taxon>
        <taxon>Pezizomycotina</taxon>
        <taxon>Dothideomycetes</taxon>
        <taxon>Pleosporomycetidae</taxon>
        <taxon>Gloniales</taxon>
        <taxon>Gloniaceae</taxon>
        <taxon>Glonium</taxon>
    </lineage>
</organism>
<protein>
    <recommendedName>
        <fullName evidence="13">Benzoate 4-monooxygenase bphA</fullName>
        <ecNumber evidence="12">1.14.14.92</ecNumber>
    </recommendedName>
    <alternativeName>
        <fullName evidence="14">Benzoate-para-hydroxylase A</fullName>
    </alternativeName>
    <alternativeName>
        <fullName evidence="15">Cytochrome P450 monooxygenase cyp53A1</fullName>
    </alternativeName>
</protein>